<dbReference type="InterPro" id="IPR052050">
    <property type="entry name" value="SecEffector_AnkRepeat"/>
</dbReference>
<dbReference type="EMBL" id="LT994652">
    <property type="protein sequence ID" value="SPN79719.1"/>
    <property type="molecule type" value="Genomic_DNA"/>
</dbReference>
<dbReference type="PANTHER" id="PTHR46586">
    <property type="entry name" value="ANKYRIN REPEAT-CONTAINING PROTEIN"/>
    <property type="match status" value="1"/>
</dbReference>
<dbReference type="PANTHER" id="PTHR46586:SF3">
    <property type="entry name" value="ANKYRIN REPEAT-CONTAINING PROTEIN"/>
    <property type="match status" value="1"/>
</dbReference>
<dbReference type="InterPro" id="IPR036770">
    <property type="entry name" value="Ankyrin_rpt-contain_sf"/>
</dbReference>
<proteinExistence type="predicted"/>
<evidence type="ECO:0000313" key="1">
    <source>
        <dbReference type="EMBL" id="SPN79719.1"/>
    </source>
</evidence>
<gene>
    <name evidence="1" type="ORF">ZAZAV_456</name>
</gene>
<organism evidence="1">
    <name type="scientific">Cedratvirus Zaza IHUMI</name>
    <dbReference type="NCBI Taxonomy" id="2126979"/>
    <lineage>
        <taxon>Viruses</taxon>
        <taxon>Pithoviruses</taxon>
    </lineage>
</organism>
<name>A0A2R8FFD2_9VIRU</name>
<dbReference type="Pfam" id="PF13637">
    <property type="entry name" value="Ank_4"/>
    <property type="match status" value="1"/>
</dbReference>
<dbReference type="Proteomes" id="UP000270547">
    <property type="component" value="Segment"/>
</dbReference>
<dbReference type="InterPro" id="IPR002110">
    <property type="entry name" value="Ankyrin_rpt"/>
</dbReference>
<reference evidence="1" key="1">
    <citation type="submission" date="2018-03" db="EMBL/GenBank/DDBJ databases">
        <authorList>
            <consortium name="Urmite Genomes"/>
        </authorList>
    </citation>
    <scope>NUCLEOTIDE SEQUENCE [LARGE SCALE GENOMIC DNA]</scope>
    <source>
        <strain evidence="1">IHUMI-S29</strain>
    </source>
</reference>
<dbReference type="Gene3D" id="1.25.40.20">
    <property type="entry name" value="Ankyrin repeat-containing domain"/>
    <property type="match status" value="1"/>
</dbReference>
<sequence>MEVVYYNIALLSGGRAFFLRQVCSQFRRLLPKVDYLDYLEELYEQEQEAENFVPSKELLHWAVQRNKFYILDANLDLLDEDICDHAAYHGHLDLLQWLIGGGFQPSYNTFKEAVRGGHLEILQWLKKEGYPWSSVSFCVAVVHGHKHILRWCKEINYGWDWPLCNEAAQVGDLEMLQWLRSESRFRFTKFYIRLRLI</sequence>
<protein>
    <submittedName>
        <fullName evidence="1">Ankyrin repeat-containing protein</fullName>
    </submittedName>
</protein>
<accession>A0A2R8FFD2</accession>
<dbReference type="SUPFAM" id="SSF140860">
    <property type="entry name" value="Pseudo ankyrin repeat-like"/>
    <property type="match status" value="1"/>
</dbReference>